<accession>A0A8S5MZI9</accession>
<sequence>MSYVLIGENQEDRELTKGEYEYLLDELVQYRLAKYFRELVR</sequence>
<name>A0A8S5MZI9_9CAUD</name>
<evidence type="ECO:0000313" key="1">
    <source>
        <dbReference type="EMBL" id="DAD87821.1"/>
    </source>
</evidence>
<protein>
    <submittedName>
        <fullName evidence="1">Uncharacterized protein</fullName>
    </submittedName>
</protein>
<organism evidence="1">
    <name type="scientific">Podoviridae sp. ctJYR5</name>
    <dbReference type="NCBI Taxonomy" id="2826551"/>
    <lineage>
        <taxon>Viruses</taxon>
        <taxon>Duplodnaviria</taxon>
        <taxon>Heunggongvirae</taxon>
        <taxon>Uroviricota</taxon>
        <taxon>Caudoviricetes</taxon>
    </lineage>
</organism>
<reference evidence="1" key="1">
    <citation type="journal article" date="2021" name="Proc. Natl. Acad. Sci. U.S.A.">
        <title>A Catalog of Tens of Thousands of Viruses from Human Metagenomes Reveals Hidden Associations with Chronic Diseases.</title>
        <authorList>
            <person name="Tisza M.J."/>
            <person name="Buck C.B."/>
        </authorList>
    </citation>
    <scope>NUCLEOTIDE SEQUENCE</scope>
    <source>
        <strain evidence="1">CtJYR5</strain>
    </source>
</reference>
<proteinExistence type="predicted"/>
<dbReference type="EMBL" id="BK015028">
    <property type="protein sequence ID" value="DAD87821.1"/>
    <property type="molecule type" value="Genomic_DNA"/>
</dbReference>